<sequence>MTEYIQTVFGSQPFMASLIKKTPKPSFLLKPSSPLQASMLLDLSGRGAFSSPIKFSVTRKQGDITMGEYVQCMYFYITKEEEPLFVHQMDKLFETTDIYTGLGAMYLCRVKEDQIQYLLLSSWQESTDFFAMKETPAFTPLRQFTTRAANSGGYHEVGYKVLSPHEYLD</sequence>
<dbReference type="EMBL" id="CP117884">
    <property type="protein sequence ID" value="WDF83513.1"/>
    <property type="molecule type" value="Genomic_DNA"/>
</dbReference>
<dbReference type="Proteomes" id="UP001220377">
    <property type="component" value="Chromosome"/>
</dbReference>
<evidence type="ECO:0000313" key="2">
    <source>
        <dbReference type="Proteomes" id="UP001220377"/>
    </source>
</evidence>
<dbReference type="Gene3D" id="3.30.70.100">
    <property type="match status" value="1"/>
</dbReference>
<gene>
    <name evidence="1" type="ORF">PQ472_04560</name>
</gene>
<keyword evidence="2" id="KW-1185">Reference proteome</keyword>
<reference evidence="1 2" key="1">
    <citation type="submission" date="2023-02" db="EMBL/GenBank/DDBJ databases">
        <title>Genome sequence of Lacticaseibacillus sp. KACC 23028.</title>
        <authorList>
            <person name="Kim S."/>
            <person name="Heo J."/>
            <person name="Kwon S.-W."/>
        </authorList>
    </citation>
    <scope>NUCLEOTIDE SEQUENCE [LARGE SCALE GENOMIC DNA]</scope>
    <source>
        <strain evidence="1 2">KACC 23028</strain>
    </source>
</reference>
<evidence type="ECO:0008006" key="3">
    <source>
        <dbReference type="Google" id="ProtNLM"/>
    </source>
</evidence>
<dbReference type="RefSeq" id="WP_274261705.1">
    <property type="nucleotide sequence ID" value="NZ_CP117884.1"/>
</dbReference>
<name>A0ABY7WVL1_9LACO</name>
<proteinExistence type="predicted"/>
<organism evidence="1 2">
    <name type="scientific">Lacticaseibacillus pabuli</name>
    <dbReference type="NCBI Taxonomy" id="3025672"/>
    <lineage>
        <taxon>Bacteria</taxon>
        <taxon>Bacillati</taxon>
        <taxon>Bacillota</taxon>
        <taxon>Bacilli</taxon>
        <taxon>Lactobacillales</taxon>
        <taxon>Lactobacillaceae</taxon>
        <taxon>Lacticaseibacillus</taxon>
    </lineage>
</organism>
<accession>A0ABY7WVL1</accession>
<protein>
    <recommendedName>
        <fullName evidence="3">Heme-degrading monooxygenase HmoA</fullName>
    </recommendedName>
</protein>
<evidence type="ECO:0000313" key="1">
    <source>
        <dbReference type="EMBL" id="WDF83513.1"/>
    </source>
</evidence>